<gene>
    <name evidence="1" type="ORF">RIB56_12835</name>
</gene>
<comment type="caution">
    <text evidence="1">The sequence shown here is derived from an EMBL/GenBank/DDBJ whole genome shotgun (WGS) entry which is preliminary data.</text>
</comment>
<reference evidence="2" key="1">
    <citation type="submission" date="2023-07" db="EMBL/GenBank/DDBJ databases">
        <title>Draft genomic sequences of Priestia flexa CCM isolated from the soil of an abandoned mine contaminated by free cyanide in the high Andean zone of Tacna, Peru.</title>
        <authorList>
            <person name="Caceda Quiroz C.J."/>
            <person name="Maraza Chooque G.J."/>
            <person name="Fora Quispe G.L."/>
            <person name="Carpio Mamani M."/>
        </authorList>
    </citation>
    <scope>NUCLEOTIDE SEQUENCE [LARGE SCALE GENOMIC DNA]</scope>
    <source>
        <strain evidence="2">CCM</strain>
    </source>
</reference>
<keyword evidence="2" id="KW-1185">Reference proteome</keyword>
<evidence type="ECO:0000313" key="1">
    <source>
        <dbReference type="EMBL" id="MDW8517019.1"/>
    </source>
</evidence>
<feature type="non-terminal residue" evidence="1">
    <location>
        <position position="1"/>
    </location>
</feature>
<dbReference type="EMBL" id="JAWUZT010000037">
    <property type="protein sequence ID" value="MDW8517019.1"/>
    <property type="molecule type" value="Genomic_DNA"/>
</dbReference>
<accession>A0ABU4J7S4</accession>
<sequence length="83" mass="9727">IFGEFKTVVIGYFTIVDYRIVELNKKISQMHFFCVQNVIKQCLLKATIFAKIAYKNERLSYVGVEIISHSCIYSFENRCDAYD</sequence>
<name>A0ABU4J7S4_9BACI</name>
<proteinExistence type="predicted"/>
<organism evidence="1 2">
    <name type="scientific">Priestia flexa</name>
    <dbReference type="NCBI Taxonomy" id="86664"/>
    <lineage>
        <taxon>Bacteria</taxon>
        <taxon>Bacillati</taxon>
        <taxon>Bacillota</taxon>
        <taxon>Bacilli</taxon>
        <taxon>Bacillales</taxon>
        <taxon>Bacillaceae</taxon>
        <taxon>Priestia</taxon>
    </lineage>
</organism>
<dbReference type="RefSeq" id="WP_318757683.1">
    <property type="nucleotide sequence ID" value="NZ_JAWUZT010000037.1"/>
</dbReference>
<evidence type="ECO:0000313" key="2">
    <source>
        <dbReference type="Proteomes" id="UP001284771"/>
    </source>
</evidence>
<dbReference type="Proteomes" id="UP001284771">
    <property type="component" value="Unassembled WGS sequence"/>
</dbReference>
<protein>
    <submittedName>
        <fullName evidence="1">Uncharacterized protein</fullName>
    </submittedName>
</protein>